<accession>A0A5B7EQ41</accession>
<evidence type="ECO:0000313" key="2">
    <source>
        <dbReference type="Proteomes" id="UP000324222"/>
    </source>
</evidence>
<gene>
    <name evidence="1" type="ORF">E2C01_028940</name>
</gene>
<proteinExistence type="predicted"/>
<organism evidence="1 2">
    <name type="scientific">Portunus trituberculatus</name>
    <name type="common">Swimming crab</name>
    <name type="synonym">Neptunus trituberculatus</name>
    <dbReference type="NCBI Taxonomy" id="210409"/>
    <lineage>
        <taxon>Eukaryota</taxon>
        <taxon>Metazoa</taxon>
        <taxon>Ecdysozoa</taxon>
        <taxon>Arthropoda</taxon>
        <taxon>Crustacea</taxon>
        <taxon>Multicrustacea</taxon>
        <taxon>Malacostraca</taxon>
        <taxon>Eumalacostraca</taxon>
        <taxon>Eucarida</taxon>
        <taxon>Decapoda</taxon>
        <taxon>Pleocyemata</taxon>
        <taxon>Brachyura</taxon>
        <taxon>Eubrachyura</taxon>
        <taxon>Portunoidea</taxon>
        <taxon>Portunidae</taxon>
        <taxon>Portuninae</taxon>
        <taxon>Portunus</taxon>
    </lineage>
</organism>
<dbReference type="EMBL" id="VSRR010003295">
    <property type="protein sequence ID" value="MPC35515.1"/>
    <property type="molecule type" value="Genomic_DNA"/>
</dbReference>
<comment type="caution">
    <text evidence="1">The sequence shown here is derived from an EMBL/GenBank/DDBJ whole genome shotgun (WGS) entry which is preliminary data.</text>
</comment>
<sequence length="90" mass="10166">MKALQVQVAVSRVHKLMRHSYHNAKDALLSFDELSHLAPLSQACNDYLWIGGDILCNAFYVIPKYPHVIYFVHGLRLLTPVSGDENQISS</sequence>
<dbReference type="Proteomes" id="UP000324222">
    <property type="component" value="Unassembled WGS sequence"/>
</dbReference>
<reference evidence="1 2" key="1">
    <citation type="submission" date="2019-05" db="EMBL/GenBank/DDBJ databases">
        <title>Another draft genome of Portunus trituberculatus and its Hox gene families provides insights of decapod evolution.</title>
        <authorList>
            <person name="Jeong J.-H."/>
            <person name="Song I."/>
            <person name="Kim S."/>
            <person name="Choi T."/>
            <person name="Kim D."/>
            <person name="Ryu S."/>
            <person name="Kim W."/>
        </authorList>
    </citation>
    <scope>NUCLEOTIDE SEQUENCE [LARGE SCALE GENOMIC DNA]</scope>
    <source>
        <tissue evidence="1">Muscle</tissue>
    </source>
</reference>
<evidence type="ECO:0000313" key="1">
    <source>
        <dbReference type="EMBL" id="MPC35515.1"/>
    </source>
</evidence>
<protein>
    <submittedName>
        <fullName evidence="1">Uncharacterized protein</fullName>
    </submittedName>
</protein>
<dbReference type="AlphaFoldDB" id="A0A5B7EQ41"/>
<name>A0A5B7EQ41_PORTR</name>
<keyword evidence="2" id="KW-1185">Reference proteome</keyword>